<reference evidence="4 5" key="1">
    <citation type="submission" date="2023-10" db="EMBL/GenBank/DDBJ databases">
        <title>Rubellicoccus peritrichatus gen. nov., sp. nov., isolated from an algae of coral reef tank.</title>
        <authorList>
            <person name="Luo J."/>
        </authorList>
    </citation>
    <scope>NUCLEOTIDE SEQUENCE [LARGE SCALE GENOMIC DNA]</scope>
    <source>
        <strain evidence="4 5">CR14</strain>
    </source>
</reference>
<feature type="transmembrane region" description="Helical" evidence="2">
    <location>
        <begin position="46"/>
        <end position="67"/>
    </location>
</feature>
<gene>
    <name evidence="4" type="ORF">RZN69_02865</name>
</gene>
<dbReference type="Proteomes" id="UP001304300">
    <property type="component" value="Chromosome"/>
</dbReference>
<organism evidence="4 5">
    <name type="scientific">Rubellicoccus peritrichatus</name>
    <dbReference type="NCBI Taxonomy" id="3080537"/>
    <lineage>
        <taxon>Bacteria</taxon>
        <taxon>Pseudomonadati</taxon>
        <taxon>Verrucomicrobiota</taxon>
        <taxon>Opitutia</taxon>
        <taxon>Puniceicoccales</taxon>
        <taxon>Cerasicoccaceae</taxon>
        <taxon>Rubellicoccus</taxon>
    </lineage>
</organism>
<dbReference type="EMBL" id="CP136920">
    <property type="protein sequence ID" value="WOO42015.1"/>
    <property type="molecule type" value="Genomic_DNA"/>
</dbReference>
<dbReference type="GO" id="GO:0016780">
    <property type="term" value="F:phosphotransferase activity, for other substituted phosphate groups"/>
    <property type="evidence" value="ECO:0007669"/>
    <property type="project" value="TreeGrafter"/>
</dbReference>
<evidence type="ECO:0000313" key="5">
    <source>
        <dbReference type="Proteomes" id="UP001304300"/>
    </source>
</evidence>
<accession>A0AAQ3QWM8</accession>
<dbReference type="PANTHER" id="PTHR30576:SF0">
    <property type="entry name" value="UNDECAPRENYL-PHOSPHATE N-ACETYLGALACTOSAMINYL 1-PHOSPHATE TRANSFERASE-RELATED"/>
    <property type="match status" value="1"/>
</dbReference>
<dbReference type="EC" id="2.7.8.-" evidence="4"/>
<evidence type="ECO:0000313" key="4">
    <source>
        <dbReference type="EMBL" id="WOO42015.1"/>
    </source>
</evidence>
<name>A0AAQ3QWM8_9BACT</name>
<dbReference type="AlphaFoldDB" id="A0AAQ3QWM8"/>
<keyword evidence="2" id="KW-0812">Transmembrane</keyword>
<keyword evidence="5" id="KW-1185">Reference proteome</keyword>
<sequence>MNPEHYWASAVEVSRVRAWIRATRRKMLWWRITIKLSHLLKRLLDILGSIAALIAFSPVFLIVSLLIKIEDGGPIFFKQTRVGDGGKPFGMFKFRSMVTNADEIKDALAEGNQHAVGVTFKIKDDPRITKVGKFIRKASVDEFPQFYNVLKGEMSLVGPRPPVPREVAQYRAVHLRRLKAKPGITCLWQIGGRADIDFEGQVRLDLEYIRSANFWTDIKILFLTVPAVLAGKGAY</sequence>
<evidence type="ECO:0000259" key="3">
    <source>
        <dbReference type="Pfam" id="PF02397"/>
    </source>
</evidence>
<keyword evidence="2" id="KW-0472">Membrane</keyword>
<dbReference type="Pfam" id="PF02397">
    <property type="entry name" value="Bac_transf"/>
    <property type="match status" value="1"/>
</dbReference>
<keyword evidence="2" id="KW-1133">Transmembrane helix</keyword>
<dbReference type="InterPro" id="IPR003362">
    <property type="entry name" value="Bact_transf"/>
</dbReference>
<comment type="similarity">
    <text evidence="1">Belongs to the bacterial sugar transferase family.</text>
</comment>
<dbReference type="RefSeq" id="WP_317834499.1">
    <property type="nucleotide sequence ID" value="NZ_CP136920.1"/>
</dbReference>
<dbReference type="KEGG" id="puo:RZN69_02865"/>
<proteinExistence type="inferred from homology"/>
<dbReference type="PANTHER" id="PTHR30576">
    <property type="entry name" value="COLANIC BIOSYNTHESIS UDP-GLUCOSE LIPID CARRIER TRANSFERASE"/>
    <property type="match status" value="1"/>
</dbReference>
<evidence type="ECO:0000256" key="2">
    <source>
        <dbReference type="SAM" id="Phobius"/>
    </source>
</evidence>
<feature type="domain" description="Bacterial sugar transferase" evidence="3">
    <location>
        <begin position="41"/>
        <end position="229"/>
    </location>
</feature>
<evidence type="ECO:0000256" key="1">
    <source>
        <dbReference type="ARBA" id="ARBA00006464"/>
    </source>
</evidence>
<protein>
    <submittedName>
        <fullName evidence="4">Sugar transferase</fullName>
        <ecNumber evidence="4">2.7.8.-</ecNumber>
    </submittedName>
</protein>
<keyword evidence="4" id="KW-0808">Transferase</keyword>